<dbReference type="GO" id="GO:1990837">
    <property type="term" value="F:sequence-specific double-stranded DNA binding"/>
    <property type="evidence" value="ECO:0007669"/>
    <property type="project" value="TreeGrafter"/>
</dbReference>
<feature type="region of interest" description="Disordered" evidence="8">
    <location>
        <begin position="141"/>
        <end position="173"/>
    </location>
</feature>
<dbReference type="PANTHER" id="PTHR24336">
    <property type="entry name" value="TRANSCRIPTION FACTOR LBX"/>
    <property type="match status" value="1"/>
</dbReference>
<evidence type="ECO:0000256" key="3">
    <source>
        <dbReference type="ARBA" id="ARBA00023125"/>
    </source>
</evidence>
<feature type="compositionally biased region" description="Polar residues" evidence="8">
    <location>
        <begin position="34"/>
        <end position="49"/>
    </location>
</feature>
<keyword evidence="5 6" id="KW-0539">Nucleus</keyword>
<dbReference type="CDD" id="cd00086">
    <property type="entry name" value="homeodomain"/>
    <property type="match status" value="1"/>
</dbReference>
<dbReference type="EMBL" id="BDGG01000005">
    <property type="protein sequence ID" value="GAU98849.1"/>
    <property type="molecule type" value="Genomic_DNA"/>
</dbReference>
<evidence type="ECO:0000256" key="8">
    <source>
        <dbReference type="SAM" id="MobiDB-lite"/>
    </source>
</evidence>
<dbReference type="SMART" id="SM00389">
    <property type="entry name" value="HOX"/>
    <property type="match status" value="1"/>
</dbReference>
<dbReference type="InterPro" id="IPR001356">
    <property type="entry name" value="HD"/>
</dbReference>
<sequence length="266" mass="29964">MALQSMEYDRSSSPLSSISGQSSMNVKEEESCSEHSLQSPPLSPANPQSPCKDEPEPRNLSKEPSRKRPSFLIDDILSKDYSSNKPSQRIVRPWDLPPSASQSILSEKFSRSKAEKSLSKCQKGSPLDALLKLANKTFEGLEKGDGRLGTTSPTTNSSHGTSGNSKKKRKSRTAFTNHQVFELEKRFIYQKYLSPADRDEIAQSLGLTNAQVITWFQNRRAKLKRDIEETKKDQTATRIHVLQKSLYDNVCDAALLRAKYFDVKRH</sequence>
<evidence type="ECO:0000256" key="7">
    <source>
        <dbReference type="RuleBase" id="RU000682"/>
    </source>
</evidence>
<dbReference type="SUPFAM" id="SSF46689">
    <property type="entry name" value="Homeodomain-like"/>
    <property type="match status" value="1"/>
</dbReference>
<feature type="domain" description="Homeobox" evidence="9">
    <location>
        <begin position="166"/>
        <end position="226"/>
    </location>
</feature>
<evidence type="ECO:0000313" key="10">
    <source>
        <dbReference type="EMBL" id="GAU98849.1"/>
    </source>
</evidence>
<dbReference type="FunFam" id="1.10.10.60:FF:000098">
    <property type="entry name" value="Transcription factor LBX1"/>
    <property type="match status" value="1"/>
</dbReference>
<dbReference type="InterPro" id="IPR000047">
    <property type="entry name" value="HTH_motif"/>
</dbReference>
<evidence type="ECO:0000256" key="6">
    <source>
        <dbReference type="PROSITE-ProRule" id="PRU00108"/>
    </source>
</evidence>
<dbReference type="Gene3D" id="1.10.10.60">
    <property type="entry name" value="Homeodomain-like"/>
    <property type="match status" value="1"/>
</dbReference>
<keyword evidence="11" id="KW-1185">Reference proteome</keyword>
<evidence type="ECO:0000256" key="2">
    <source>
        <dbReference type="ARBA" id="ARBA00022473"/>
    </source>
</evidence>
<comment type="caution">
    <text evidence="10">The sequence shown here is derived from an EMBL/GenBank/DDBJ whole genome shotgun (WGS) entry which is preliminary data.</text>
</comment>
<proteinExistence type="predicted"/>
<feature type="compositionally biased region" description="Low complexity" evidence="8">
    <location>
        <begin position="149"/>
        <end position="164"/>
    </location>
</feature>
<evidence type="ECO:0000256" key="5">
    <source>
        <dbReference type="ARBA" id="ARBA00023242"/>
    </source>
</evidence>
<feature type="region of interest" description="Disordered" evidence="8">
    <location>
        <begin position="1"/>
        <end position="97"/>
    </location>
</feature>
<dbReference type="STRING" id="947166.A0A1D1VB47"/>
<evidence type="ECO:0000256" key="1">
    <source>
        <dbReference type="ARBA" id="ARBA00004123"/>
    </source>
</evidence>
<name>A0A1D1VB47_RAMVA</name>
<gene>
    <name evidence="10" type="primary">RvY_09938</name>
    <name evidence="10" type="synonym">RvY_09938.1</name>
    <name evidence="10" type="ORF">RvY_09938-1</name>
</gene>
<dbReference type="PROSITE" id="PS50071">
    <property type="entry name" value="HOMEOBOX_2"/>
    <property type="match status" value="1"/>
</dbReference>
<reference evidence="10 11" key="1">
    <citation type="journal article" date="2016" name="Nat. Commun.">
        <title>Extremotolerant tardigrade genome and improved radiotolerance of human cultured cells by tardigrade-unique protein.</title>
        <authorList>
            <person name="Hashimoto T."/>
            <person name="Horikawa D.D."/>
            <person name="Saito Y."/>
            <person name="Kuwahara H."/>
            <person name="Kozuka-Hata H."/>
            <person name="Shin-I T."/>
            <person name="Minakuchi Y."/>
            <person name="Ohishi K."/>
            <person name="Motoyama A."/>
            <person name="Aizu T."/>
            <person name="Enomoto A."/>
            <person name="Kondo K."/>
            <person name="Tanaka S."/>
            <person name="Hara Y."/>
            <person name="Koshikawa S."/>
            <person name="Sagara H."/>
            <person name="Miura T."/>
            <person name="Yokobori S."/>
            <person name="Miyagawa K."/>
            <person name="Suzuki Y."/>
            <person name="Kubo T."/>
            <person name="Oyama M."/>
            <person name="Kohara Y."/>
            <person name="Fujiyama A."/>
            <person name="Arakawa K."/>
            <person name="Katayama T."/>
            <person name="Toyoda A."/>
            <person name="Kunieda T."/>
        </authorList>
    </citation>
    <scope>NUCLEOTIDE SEQUENCE [LARGE SCALE GENOMIC DNA]</scope>
    <source>
        <strain evidence="10 11">YOKOZUNA-1</strain>
    </source>
</reference>
<accession>A0A1D1VB47</accession>
<evidence type="ECO:0000259" key="9">
    <source>
        <dbReference type="PROSITE" id="PS50071"/>
    </source>
</evidence>
<feature type="compositionally biased region" description="Low complexity" evidence="8">
    <location>
        <begin position="11"/>
        <end position="23"/>
    </location>
</feature>
<dbReference type="GO" id="GO:0000981">
    <property type="term" value="F:DNA-binding transcription factor activity, RNA polymerase II-specific"/>
    <property type="evidence" value="ECO:0007669"/>
    <property type="project" value="InterPro"/>
</dbReference>
<feature type="DNA-binding region" description="Homeobox" evidence="6">
    <location>
        <begin position="168"/>
        <end position="227"/>
    </location>
</feature>
<dbReference type="AlphaFoldDB" id="A0A1D1VB47"/>
<evidence type="ECO:0000313" key="11">
    <source>
        <dbReference type="Proteomes" id="UP000186922"/>
    </source>
</evidence>
<organism evidence="10 11">
    <name type="scientific">Ramazzottius varieornatus</name>
    <name type="common">Water bear</name>
    <name type="synonym">Tardigrade</name>
    <dbReference type="NCBI Taxonomy" id="947166"/>
    <lineage>
        <taxon>Eukaryota</taxon>
        <taxon>Metazoa</taxon>
        <taxon>Ecdysozoa</taxon>
        <taxon>Tardigrada</taxon>
        <taxon>Eutardigrada</taxon>
        <taxon>Parachela</taxon>
        <taxon>Hypsibioidea</taxon>
        <taxon>Ramazzottiidae</taxon>
        <taxon>Ramazzottius</taxon>
    </lineage>
</organism>
<dbReference type="Proteomes" id="UP000186922">
    <property type="component" value="Unassembled WGS sequence"/>
</dbReference>
<keyword evidence="3 6" id="KW-0238">DNA-binding</keyword>
<dbReference type="GO" id="GO:0005634">
    <property type="term" value="C:nucleus"/>
    <property type="evidence" value="ECO:0007669"/>
    <property type="project" value="UniProtKB-SubCell"/>
</dbReference>
<dbReference type="InterPro" id="IPR017970">
    <property type="entry name" value="Homeobox_CS"/>
</dbReference>
<comment type="subcellular location">
    <subcellularLocation>
        <location evidence="1 6 7">Nucleus</location>
    </subcellularLocation>
</comment>
<feature type="compositionally biased region" description="Basic and acidic residues" evidence="8">
    <location>
        <begin position="51"/>
        <end position="66"/>
    </location>
</feature>
<dbReference type="Pfam" id="PF00046">
    <property type="entry name" value="Homeodomain"/>
    <property type="match status" value="1"/>
</dbReference>
<protein>
    <recommendedName>
        <fullName evidence="9">Homeobox domain-containing protein</fullName>
    </recommendedName>
</protein>
<dbReference type="InterPro" id="IPR051892">
    <property type="entry name" value="LBX_TF"/>
</dbReference>
<keyword evidence="4 6" id="KW-0371">Homeobox</keyword>
<dbReference type="PROSITE" id="PS00027">
    <property type="entry name" value="HOMEOBOX_1"/>
    <property type="match status" value="1"/>
</dbReference>
<evidence type="ECO:0000256" key="4">
    <source>
        <dbReference type="ARBA" id="ARBA00023155"/>
    </source>
</evidence>
<dbReference type="PANTHER" id="PTHR24336:SF8">
    <property type="entry name" value="LADYBIRD EARLY-RELATED"/>
    <property type="match status" value="1"/>
</dbReference>
<keyword evidence="2" id="KW-0217">Developmental protein</keyword>
<dbReference type="InterPro" id="IPR009057">
    <property type="entry name" value="Homeodomain-like_sf"/>
</dbReference>
<dbReference type="PRINTS" id="PR00031">
    <property type="entry name" value="HTHREPRESSR"/>
</dbReference>
<dbReference type="OrthoDB" id="6159439at2759"/>